<proteinExistence type="predicted"/>
<evidence type="ECO:0000313" key="1">
    <source>
        <dbReference type="EMBL" id="EGZ08204.1"/>
    </source>
</evidence>
<name>G5A8H8_PHYSP</name>
<sequence length="269" mass="30790">MSIKRRRIQRSDLDFAESTEEEPSASVVPSLHIRLEKFDPYEADGLPQFIAVVGPPMKFLALNDARGEIDENWIIRSCPNLEELAMYGGYGVDMRLNFSEHHANGLPLPDLTCDWHDVAALSTQFGDSNNPLAKCARRMRVRLVYLLNAWMLPDRQDFDNLLSGLLRMLEANQTLEYLDIITPPIKRAFILPLESKLAFLSVLTPRHMTTKTSKTRKRRALQTIRGYYQLDQHVLSKFLQFAAPRLLREVYLHGSHDDGPTGELFDIPI</sequence>
<gene>
    <name evidence="1" type="ORF">PHYSODRAFT_306227</name>
</gene>
<accession>G5A8H8</accession>
<dbReference type="RefSeq" id="XP_009536376.1">
    <property type="nucleotide sequence ID" value="XM_009538081.1"/>
</dbReference>
<dbReference type="KEGG" id="psoj:PHYSODRAFT_306227"/>
<dbReference type="OMA" id="ISARMMP"/>
<evidence type="ECO:0000313" key="2">
    <source>
        <dbReference type="Proteomes" id="UP000002640"/>
    </source>
</evidence>
<dbReference type="Proteomes" id="UP000002640">
    <property type="component" value="Unassembled WGS sequence"/>
</dbReference>
<organism evidence="1 2">
    <name type="scientific">Phytophthora sojae (strain P6497)</name>
    <name type="common">Soybean stem and root rot agent</name>
    <name type="synonym">Phytophthora megasperma f. sp. glycines</name>
    <dbReference type="NCBI Taxonomy" id="1094619"/>
    <lineage>
        <taxon>Eukaryota</taxon>
        <taxon>Sar</taxon>
        <taxon>Stramenopiles</taxon>
        <taxon>Oomycota</taxon>
        <taxon>Peronosporomycetes</taxon>
        <taxon>Peronosporales</taxon>
        <taxon>Peronosporaceae</taxon>
        <taxon>Phytophthora</taxon>
    </lineage>
</organism>
<dbReference type="InParanoid" id="G5A8H8"/>
<keyword evidence="2" id="KW-1185">Reference proteome</keyword>
<dbReference type="AlphaFoldDB" id="G5A8H8"/>
<dbReference type="GeneID" id="20642676"/>
<dbReference type="EMBL" id="JH159161">
    <property type="protein sequence ID" value="EGZ08204.1"/>
    <property type="molecule type" value="Genomic_DNA"/>
</dbReference>
<reference evidence="1 2" key="1">
    <citation type="journal article" date="2006" name="Science">
        <title>Phytophthora genome sequences uncover evolutionary origins and mechanisms of pathogenesis.</title>
        <authorList>
            <person name="Tyler B.M."/>
            <person name="Tripathy S."/>
            <person name="Zhang X."/>
            <person name="Dehal P."/>
            <person name="Jiang R.H."/>
            <person name="Aerts A."/>
            <person name="Arredondo F.D."/>
            <person name="Baxter L."/>
            <person name="Bensasson D."/>
            <person name="Beynon J.L."/>
            <person name="Chapman J."/>
            <person name="Damasceno C.M."/>
            <person name="Dorrance A.E."/>
            <person name="Dou D."/>
            <person name="Dickerman A.W."/>
            <person name="Dubchak I.L."/>
            <person name="Garbelotto M."/>
            <person name="Gijzen M."/>
            <person name="Gordon S.G."/>
            <person name="Govers F."/>
            <person name="Grunwald N.J."/>
            <person name="Huang W."/>
            <person name="Ivors K.L."/>
            <person name="Jones R.W."/>
            <person name="Kamoun S."/>
            <person name="Krampis K."/>
            <person name="Lamour K.H."/>
            <person name="Lee M.K."/>
            <person name="McDonald W.H."/>
            <person name="Medina M."/>
            <person name="Meijer H.J."/>
            <person name="Nordberg E.K."/>
            <person name="Maclean D.J."/>
            <person name="Ospina-Giraldo M.D."/>
            <person name="Morris P.F."/>
            <person name="Phuntumart V."/>
            <person name="Putnam N.H."/>
            <person name="Rash S."/>
            <person name="Rose J.K."/>
            <person name="Sakihama Y."/>
            <person name="Salamov A.A."/>
            <person name="Savidor A."/>
            <person name="Scheuring C.F."/>
            <person name="Smith B.M."/>
            <person name="Sobral B.W."/>
            <person name="Terry A."/>
            <person name="Torto-Alalibo T.A."/>
            <person name="Win J."/>
            <person name="Xu Z."/>
            <person name="Zhang H."/>
            <person name="Grigoriev I.V."/>
            <person name="Rokhsar D.S."/>
            <person name="Boore J.L."/>
        </authorList>
    </citation>
    <scope>NUCLEOTIDE SEQUENCE [LARGE SCALE GENOMIC DNA]</scope>
    <source>
        <strain evidence="1 2">P6497</strain>
    </source>
</reference>
<protein>
    <submittedName>
        <fullName evidence="1">Uncharacterized protein</fullName>
    </submittedName>
</protein>